<dbReference type="PROSITE" id="PS51199">
    <property type="entry name" value="SF4_HELICASE"/>
    <property type="match status" value="1"/>
</dbReference>
<dbReference type="InterPro" id="IPR027417">
    <property type="entry name" value="P-loop_NTPase"/>
</dbReference>
<reference evidence="2" key="1">
    <citation type="journal article" date="2021" name="Proc. Natl. Acad. Sci. U.S.A.">
        <title>A Catalog of Tens of Thousands of Viruses from Human Metagenomes Reveals Hidden Associations with Chronic Diseases.</title>
        <authorList>
            <person name="Tisza M.J."/>
            <person name="Buck C.B."/>
        </authorList>
    </citation>
    <scope>NUCLEOTIDE SEQUENCE</scope>
    <source>
        <strain evidence="2">CtsK93</strain>
    </source>
</reference>
<sequence length="700" mass="81421">MNEPMIRKWYDIFKHNHELVEIRIVDNNKKGTYSGYFTDIDTLLNAIRRYDDCNIYFTLNSILDSCYSREQRDRIVTRPKSTTSDAEIIGRDWCLIDIDCEKPSDTNSTDEEKEAAKAVVNDVFKFLRDEGFTKPIVCDSANGFHLLINMNMANTPENTQTMKDFLQVLDMLFSTEKVKVDTSTFNASRICKLYGCYSRKGSDTPERPQRESKILKIPDEIKPTPNEFFEKVAAMLPKPEQPNRANNYQPTQFDLQEFLTKYGIKVRNIVKTTSFTKYVLEECPFNSSHRAPDSAIFEMAGGGFGFKCLHSSCSGYTWKDFRLHFDPNAYTKSDYVEYQSKTHRPYFHNREKEEFVPIGETEDKGKKWLAMKDIQYVDMNNIPRMPTGYRVLDKNIGGLLFGEVTLVSGSNSSGKSSWLNNLSLNIINYGYKVAIWSGELVASRLKGWINQLAAGKNYVQKVQGYDEFYYAPKHISDRIDSWTDGKLFLYNNKYGTRWKQLMSDITNLIESEGVNLVVIDNLMTLNLEDYEGDNNKKQSQFILAICDFAKKYNVHIILVAHPRKQTDFLRKESISGSADLTNAVDNCFIIHRVNKDFETRGKDFFGTVRIAEMLQYGNVLEVCKNRSFGKVDLLCGMYYEIETRRFKNDIAENINYNWQEEPKPVPLIQNREPERDYMSDYQQYYYDDDNVFKERDYCPF</sequence>
<dbReference type="PANTHER" id="PTHR12873">
    <property type="entry name" value="T7-LIKE MITOCHONDRIAL DNA HELICASE"/>
    <property type="match status" value="1"/>
</dbReference>
<dbReference type="GO" id="GO:0003697">
    <property type="term" value="F:single-stranded DNA binding"/>
    <property type="evidence" value="ECO:0007669"/>
    <property type="project" value="InterPro"/>
</dbReference>
<dbReference type="GO" id="GO:0005524">
    <property type="term" value="F:ATP binding"/>
    <property type="evidence" value="ECO:0007669"/>
    <property type="project" value="InterPro"/>
</dbReference>
<feature type="domain" description="SF4 helicase" evidence="1">
    <location>
        <begin position="378"/>
        <end position="653"/>
    </location>
</feature>
<protein>
    <submittedName>
        <fullName evidence="2">DNA directed DNA polymerase</fullName>
    </submittedName>
</protein>
<dbReference type="SUPFAM" id="SSF52540">
    <property type="entry name" value="P-loop containing nucleoside triphosphate hydrolases"/>
    <property type="match status" value="1"/>
</dbReference>
<accession>A0A8S5PJM1</accession>
<dbReference type="Pfam" id="PF03796">
    <property type="entry name" value="DnaB_C"/>
    <property type="match status" value="1"/>
</dbReference>
<organism evidence="2">
    <name type="scientific">Myoviridae sp. ctsK93</name>
    <dbReference type="NCBI Taxonomy" id="2825190"/>
    <lineage>
        <taxon>Viruses</taxon>
        <taxon>Duplodnaviria</taxon>
        <taxon>Heunggongvirae</taxon>
        <taxon>Uroviricota</taxon>
        <taxon>Caudoviricetes</taxon>
    </lineage>
</organism>
<dbReference type="InterPro" id="IPR007694">
    <property type="entry name" value="DNA_helicase_DnaB-like_C"/>
</dbReference>
<dbReference type="InterPro" id="IPR027032">
    <property type="entry name" value="Twinkle-like"/>
</dbReference>
<name>A0A8S5PJM1_9CAUD</name>
<dbReference type="Gene3D" id="3.40.50.300">
    <property type="entry name" value="P-loop containing nucleotide triphosphate hydrolases"/>
    <property type="match status" value="1"/>
</dbReference>
<dbReference type="GO" id="GO:0006260">
    <property type="term" value="P:DNA replication"/>
    <property type="evidence" value="ECO:0007669"/>
    <property type="project" value="InterPro"/>
</dbReference>
<evidence type="ECO:0000259" key="1">
    <source>
        <dbReference type="PROSITE" id="PS51199"/>
    </source>
</evidence>
<dbReference type="PANTHER" id="PTHR12873:SF6">
    <property type="entry name" value="TOPRIM DOMAIN-CONTAINING PROTEIN"/>
    <property type="match status" value="1"/>
</dbReference>
<dbReference type="EMBL" id="BK015446">
    <property type="protein sequence ID" value="DAE07106.1"/>
    <property type="molecule type" value="Genomic_DNA"/>
</dbReference>
<proteinExistence type="predicted"/>
<dbReference type="GO" id="GO:0043139">
    <property type="term" value="F:5'-3' DNA helicase activity"/>
    <property type="evidence" value="ECO:0007669"/>
    <property type="project" value="InterPro"/>
</dbReference>
<evidence type="ECO:0000313" key="2">
    <source>
        <dbReference type="EMBL" id="DAE07106.1"/>
    </source>
</evidence>